<organism evidence="2 3">
    <name type="scientific">Ancylobacter novellus</name>
    <name type="common">Thiobacillus novellus</name>
    <dbReference type="NCBI Taxonomy" id="921"/>
    <lineage>
        <taxon>Bacteria</taxon>
        <taxon>Pseudomonadati</taxon>
        <taxon>Pseudomonadota</taxon>
        <taxon>Alphaproteobacteria</taxon>
        <taxon>Hyphomicrobiales</taxon>
        <taxon>Xanthobacteraceae</taxon>
        <taxon>Ancylobacter</taxon>
    </lineage>
</organism>
<name>A0A2W5K740_ANCNO</name>
<dbReference type="PANTHER" id="PTHR43433:SF5">
    <property type="entry name" value="AB HYDROLASE-1 DOMAIN-CONTAINING PROTEIN"/>
    <property type="match status" value="1"/>
</dbReference>
<dbReference type="SUPFAM" id="SSF53474">
    <property type="entry name" value="alpha/beta-Hydrolases"/>
    <property type="match status" value="1"/>
</dbReference>
<evidence type="ECO:0000259" key="1">
    <source>
        <dbReference type="Pfam" id="PF00561"/>
    </source>
</evidence>
<sequence length="250" mass="26891">MPTFHHDGIELAYRDEGEGDPILLIHGFASSLDVNWVGPGWFDVLKKDGRRVVAIDNRGHGGSEKLYDPAFYGADLMAGDAVALLDHLGIGRADVMGYSMGARITALLAIRNRERLRSAILGGMGEGLLRGAPNADAIAEGLVAPSAEDVVNPMARMFRRFAEATGSDRKALSACMRMQRSLVDERMLATIDTPTLVAVGTEDDVSGDLDALVALIPGAEALPIPRRDHNRAVGDKVYKEGVLSFLSRRP</sequence>
<dbReference type="AlphaFoldDB" id="A0A2W5K740"/>
<keyword evidence="2" id="KW-0378">Hydrolase</keyword>
<dbReference type="InterPro" id="IPR000073">
    <property type="entry name" value="AB_hydrolase_1"/>
</dbReference>
<accession>A0A2W5K740</accession>
<feature type="domain" description="AB hydrolase-1" evidence="1">
    <location>
        <begin position="21"/>
        <end position="180"/>
    </location>
</feature>
<dbReference type="GO" id="GO:0046503">
    <property type="term" value="P:glycerolipid catabolic process"/>
    <property type="evidence" value="ECO:0007669"/>
    <property type="project" value="TreeGrafter"/>
</dbReference>
<dbReference type="Gene3D" id="3.40.50.1820">
    <property type="entry name" value="alpha/beta hydrolase"/>
    <property type="match status" value="1"/>
</dbReference>
<proteinExistence type="predicted"/>
<dbReference type="PANTHER" id="PTHR43433">
    <property type="entry name" value="HYDROLASE, ALPHA/BETA FOLD FAMILY PROTEIN"/>
    <property type="match status" value="1"/>
</dbReference>
<protein>
    <submittedName>
        <fullName evidence="2">Alpha/beta hydrolase</fullName>
    </submittedName>
</protein>
<dbReference type="Pfam" id="PF00561">
    <property type="entry name" value="Abhydrolase_1"/>
    <property type="match status" value="1"/>
</dbReference>
<dbReference type="Proteomes" id="UP000249577">
    <property type="component" value="Unassembled WGS sequence"/>
</dbReference>
<dbReference type="GO" id="GO:0004806">
    <property type="term" value="F:triacylglycerol lipase activity"/>
    <property type="evidence" value="ECO:0007669"/>
    <property type="project" value="TreeGrafter"/>
</dbReference>
<evidence type="ECO:0000313" key="3">
    <source>
        <dbReference type="Proteomes" id="UP000249577"/>
    </source>
</evidence>
<reference evidence="2 3" key="1">
    <citation type="submission" date="2017-08" db="EMBL/GenBank/DDBJ databases">
        <title>Infants hospitalized years apart are colonized by the same room-sourced microbial strains.</title>
        <authorList>
            <person name="Brooks B."/>
            <person name="Olm M.R."/>
            <person name="Firek B.A."/>
            <person name="Baker R."/>
            <person name="Thomas B.C."/>
            <person name="Morowitz M.J."/>
            <person name="Banfield J.F."/>
        </authorList>
    </citation>
    <scope>NUCLEOTIDE SEQUENCE [LARGE SCALE GENOMIC DNA]</scope>
    <source>
        <strain evidence="2">S2_005_003_R2_43</strain>
    </source>
</reference>
<comment type="caution">
    <text evidence="2">The sequence shown here is derived from an EMBL/GenBank/DDBJ whole genome shotgun (WGS) entry which is preliminary data.</text>
</comment>
<dbReference type="InterPro" id="IPR029058">
    <property type="entry name" value="AB_hydrolase_fold"/>
</dbReference>
<dbReference type="EMBL" id="QFPN01000013">
    <property type="protein sequence ID" value="PZQ10875.1"/>
    <property type="molecule type" value="Genomic_DNA"/>
</dbReference>
<dbReference type="InterPro" id="IPR050471">
    <property type="entry name" value="AB_hydrolase"/>
</dbReference>
<gene>
    <name evidence="2" type="ORF">DI565_18970</name>
</gene>
<evidence type="ECO:0000313" key="2">
    <source>
        <dbReference type="EMBL" id="PZQ10875.1"/>
    </source>
</evidence>